<dbReference type="PANTHER" id="PTHR45982">
    <property type="entry name" value="REGULATOR OF CHROMOSOME CONDENSATION"/>
    <property type="match status" value="1"/>
</dbReference>
<reference evidence="4" key="1">
    <citation type="submission" date="2022-08" db="EMBL/GenBank/DDBJ databases">
        <title>Novel sulfate-reducing endosymbionts in the free-living metamonad Anaeramoeba.</title>
        <authorList>
            <person name="Jerlstrom-Hultqvist J."/>
            <person name="Cepicka I."/>
            <person name="Gallot-Lavallee L."/>
            <person name="Salas-Leiva D."/>
            <person name="Curtis B.A."/>
            <person name="Zahonova K."/>
            <person name="Pipaliya S."/>
            <person name="Dacks J."/>
            <person name="Roger A.J."/>
        </authorList>
    </citation>
    <scope>NUCLEOTIDE SEQUENCE</scope>
    <source>
        <strain evidence="4">Schooner1</strain>
    </source>
</reference>
<keyword evidence="5" id="KW-1185">Reference proteome</keyword>
<gene>
    <name evidence="4" type="ORF">M0813_10720</name>
</gene>
<dbReference type="PANTHER" id="PTHR45982:SF1">
    <property type="entry name" value="REGULATOR OF CHROMOSOME CONDENSATION"/>
    <property type="match status" value="1"/>
</dbReference>
<dbReference type="Gene3D" id="3.30.710.10">
    <property type="entry name" value="Potassium Channel Kv1.1, Chain A"/>
    <property type="match status" value="1"/>
</dbReference>
<organism evidence="4 5">
    <name type="scientific">Anaeramoeba flamelloides</name>
    <dbReference type="NCBI Taxonomy" id="1746091"/>
    <lineage>
        <taxon>Eukaryota</taxon>
        <taxon>Metamonada</taxon>
        <taxon>Anaeramoebidae</taxon>
        <taxon>Anaeramoeba</taxon>
    </lineage>
</organism>
<evidence type="ECO:0000313" key="5">
    <source>
        <dbReference type="Proteomes" id="UP001150062"/>
    </source>
</evidence>
<feature type="region of interest" description="Disordered" evidence="2">
    <location>
        <begin position="516"/>
        <end position="536"/>
    </location>
</feature>
<dbReference type="PROSITE" id="PS50012">
    <property type="entry name" value="RCC1_3"/>
    <property type="match status" value="2"/>
</dbReference>
<dbReference type="InterPro" id="IPR011333">
    <property type="entry name" value="SKP1/BTB/POZ_sf"/>
</dbReference>
<name>A0ABQ8X3B1_9EUKA</name>
<accession>A0ABQ8X3B1</accession>
<evidence type="ECO:0000313" key="4">
    <source>
        <dbReference type="EMBL" id="KAJ6226502.1"/>
    </source>
</evidence>
<dbReference type="Gene3D" id="2.130.10.30">
    <property type="entry name" value="Regulator of chromosome condensation 1/beta-lactamase-inhibitor protein II"/>
    <property type="match status" value="1"/>
</dbReference>
<feature type="compositionally biased region" description="Acidic residues" evidence="2">
    <location>
        <begin position="517"/>
        <end position="536"/>
    </location>
</feature>
<dbReference type="InterPro" id="IPR051553">
    <property type="entry name" value="Ran_GTPase-activating"/>
</dbReference>
<dbReference type="SUPFAM" id="SSF54695">
    <property type="entry name" value="POZ domain"/>
    <property type="match status" value="1"/>
</dbReference>
<dbReference type="PROSITE" id="PS50097">
    <property type="entry name" value="BTB"/>
    <property type="match status" value="1"/>
</dbReference>
<dbReference type="InterPro" id="IPR009091">
    <property type="entry name" value="RCC1/BLIP-II"/>
</dbReference>
<protein>
    <recommendedName>
        <fullName evidence="3">BTB domain-containing protein</fullName>
    </recommendedName>
</protein>
<dbReference type="SUPFAM" id="SSF50985">
    <property type="entry name" value="RCC1/BLIP-II"/>
    <property type="match status" value="1"/>
</dbReference>
<feature type="domain" description="BTB" evidence="3">
    <location>
        <begin position="532"/>
        <end position="605"/>
    </location>
</feature>
<dbReference type="Pfam" id="PF00651">
    <property type="entry name" value="BTB"/>
    <property type="match status" value="1"/>
</dbReference>
<dbReference type="InterPro" id="IPR000210">
    <property type="entry name" value="BTB/POZ_dom"/>
</dbReference>
<dbReference type="Proteomes" id="UP001150062">
    <property type="component" value="Unassembled WGS sequence"/>
</dbReference>
<evidence type="ECO:0000256" key="1">
    <source>
        <dbReference type="PROSITE-ProRule" id="PRU00235"/>
    </source>
</evidence>
<evidence type="ECO:0000256" key="2">
    <source>
        <dbReference type="SAM" id="MobiDB-lite"/>
    </source>
</evidence>
<dbReference type="CDD" id="cd18186">
    <property type="entry name" value="BTB_POZ_ZBTB_KLHL-like"/>
    <property type="match status" value="1"/>
</dbReference>
<sequence>MNKPEIYFSGPNYLKFLLEDQKESRLPNWTQLSKIPEIKAIKKIVIVDEYSVNPHCLVWKAFNKLELYFSNGTIKYHELNKKEQIKDVQSGEKFYFILTKCGKVYSLASAKNEEKQMAFDEEDLIEIPLSDPQKCSFDELRLVTFFQEKNLFVESITIGSFTNYFLCKNGKLYGSGLGEDGKFGMENIKNNQLPILIHKNVSRVFTGKDSENFFFITTNNELFSCGYNDYGQLGIGNSVHIVDKPVKINIKKDLQIEKTSQILDLKAFSTHSILLTEEGKLYSCGCKDTYGIGENKSKFTQVHKLRNKKIIKIDGGNNHTLILTSKNELYGYGFDQNQNEPTNEYTQGQWQNPQRIKLPKYFLNLNSLLNISCGHYATFIYVNLNHSLKNDFRDLFESRKFSDSKLVCLNSKIDTNPNKKEQNKEISIPIHKTLIELRTSLKINEIQKIINENNLIAEEINSLLKWIYYDETINANIFKQIFQLLKLTYPPENTLKQDLLKLFKDEDSKDFFILVKDDDDDDDEEDEGENEDDDEIEVEEEEIYEELPVHKLILIARCGLFRDMFDNINEIEQNIHQIKDYSGKSIESLEILIKYLYTNKIVFTGDDDVEFIKEELSDSVEYYQLNENSNLIDQLNKNKNNLI</sequence>
<comment type="caution">
    <text evidence="4">The sequence shown here is derived from an EMBL/GenBank/DDBJ whole genome shotgun (WGS) entry which is preliminary data.</text>
</comment>
<feature type="repeat" description="RCC1" evidence="1">
    <location>
        <begin position="279"/>
        <end position="326"/>
    </location>
</feature>
<dbReference type="Pfam" id="PF13540">
    <property type="entry name" value="RCC1_2"/>
    <property type="match status" value="1"/>
</dbReference>
<feature type="repeat" description="RCC1" evidence="1">
    <location>
        <begin position="220"/>
        <end position="278"/>
    </location>
</feature>
<dbReference type="EMBL" id="JAOAOG010000342">
    <property type="protein sequence ID" value="KAJ6226502.1"/>
    <property type="molecule type" value="Genomic_DNA"/>
</dbReference>
<dbReference type="Pfam" id="PF00415">
    <property type="entry name" value="RCC1"/>
    <property type="match status" value="1"/>
</dbReference>
<dbReference type="InterPro" id="IPR000408">
    <property type="entry name" value="Reg_chr_condens"/>
</dbReference>
<proteinExistence type="predicted"/>
<evidence type="ECO:0000259" key="3">
    <source>
        <dbReference type="PROSITE" id="PS50097"/>
    </source>
</evidence>